<evidence type="ECO:0000313" key="2">
    <source>
        <dbReference type="Proteomes" id="UP000186168"/>
    </source>
</evidence>
<name>A0A1R1S9U0_9ACTN</name>
<keyword evidence="2" id="KW-1185">Reference proteome</keyword>
<evidence type="ECO:0000313" key="1">
    <source>
        <dbReference type="EMBL" id="OMI35065.1"/>
    </source>
</evidence>
<gene>
    <name evidence="1" type="ORF">SPAR_33271</name>
</gene>
<proteinExistence type="predicted"/>
<organism evidence="1 2">
    <name type="scientific">Streptomyces sparsogenes DSM 40356</name>
    <dbReference type="NCBI Taxonomy" id="1331668"/>
    <lineage>
        <taxon>Bacteria</taxon>
        <taxon>Bacillati</taxon>
        <taxon>Actinomycetota</taxon>
        <taxon>Actinomycetes</taxon>
        <taxon>Kitasatosporales</taxon>
        <taxon>Streptomycetaceae</taxon>
        <taxon>Streptomyces</taxon>
    </lineage>
</organism>
<dbReference type="Proteomes" id="UP000186168">
    <property type="component" value="Unassembled WGS sequence"/>
</dbReference>
<dbReference type="AlphaFoldDB" id="A0A1R1S9U0"/>
<dbReference type="EMBL" id="ASQP01000421">
    <property type="protein sequence ID" value="OMI35065.1"/>
    <property type="molecule type" value="Genomic_DNA"/>
</dbReference>
<protein>
    <submittedName>
        <fullName evidence="1">Uncharacterized protein</fullName>
    </submittedName>
</protein>
<reference evidence="1 2" key="1">
    <citation type="submission" date="2013-05" db="EMBL/GenBank/DDBJ databases">
        <title>Genome sequence of Streptomyces sparsogenes DSM 40356.</title>
        <authorList>
            <person name="Coyne S."/>
            <person name="Seebeck F.P."/>
        </authorList>
    </citation>
    <scope>NUCLEOTIDE SEQUENCE [LARGE SCALE GENOMIC DNA]</scope>
    <source>
        <strain evidence="1 2">DSM 40356</strain>
    </source>
</reference>
<comment type="caution">
    <text evidence="1">The sequence shown here is derived from an EMBL/GenBank/DDBJ whole genome shotgun (WGS) entry which is preliminary data.</text>
</comment>
<accession>A0A1R1S9U0</accession>
<sequence length="120" mass="12276">MPVSTTSSAHETRCAGVPANSSLCSALAWGKRSSAGQHAGREPGESVVAQQHVQVGGADCLQPGAGIAVEAGMEVDVGQYPVQDERVQFLQGAHVGIQGRGPSLQLFGQAPGGVRRSMIV</sequence>